<proteinExistence type="predicted"/>
<dbReference type="NCBIfam" id="TIGR04393">
    <property type="entry name" value="rpt_T5SS_PEPC"/>
    <property type="match status" value="3"/>
</dbReference>
<feature type="region of interest" description="Disordered" evidence="3">
    <location>
        <begin position="1495"/>
        <end position="1514"/>
    </location>
</feature>
<sequence length="1787" mass="174640">MNTTFRVIWSAAHQAWTVASELARGVCKAGTIVAVLTPVAALLAAAGPAQAQSEWTGAVSPDWFSSGNWIGGRIPSAASIANINVSSPNSAVIKTRNATARDTTVGQDLVGILSIEGGGSLTNVGSVVGNLPGSTGSVTVSGNGSTWRNTGSILVGGQATARGSLTVQNEGTLSSSGGSIGQDAGSNGSVRITGSKSTWTNALGLSVGSFGQGTLTIENGAAVQNTGFAADIGSFASGVGTVSVTGTGSSWGNNNGLNAGGSGRGTLTVSDGGIVNGPITIASKAGSIGTLNIGSAAGSPATAPGTLSATSVAFGAGTGTLVFNHNAGSHVFAPAITGKGSVQVLSGTTALTGANTWSGATTIQGGTLQVGAGGASGTLGTDPVTNNAALVFNRSNALTVSNPISGTGSLTQAGSGALTLPGANTYSGGTTLASGTLRVGNDSSLGTGGVLLGSATVLGFEGDRTLANAVTLKGLPSIDVSTGQRVVLAGTIGNGPAAGMLVKTGPGTLVLTNASTQSDGATISAGSLQIGNGAASGSLAGNVVDNGTLVFNRPDAITYRGVVSGTGALTQAGTGTLTVTGASSYTGTTTISSGTLQVGDGGASGTVSGNIVDNGALVYGRSDTRTYGGVISGTGTVTQAGNGILSLTGLNTYTGLTSVTGGVLAVNGTVAGSAQVNTGATLRGTGTVTGPVTVADGGHLAPGNSPGTLNVGSLVLNGASQIDYELGLPGQVGGTQNDLTNVAGSLTLDGTLNLANLGGMSPGTYRVFNYSGTLTDNGLAVAGQLPRGFASSDFLVDTATAGQVNLIVQSGGFALQYWDGLNTTANNAVDGGTATWNTTTTNWTNAAGAVNAPWQNGFAVFQGTAGTVTLGQNIALEGMQFRTTGYTIEGAGFALAGAPETIVRVDPSVTATINAPIADGASGPARLISSDAGLLVLGGINTYSGGTAINGGSVQIGADSNLGAASGGLSLNKGTLITSATLGSARSVDLGSDGGTFSPMSGTTLSLTGPISGSGMLTQGGSGTLVLAGANSYAGGTLLGNGVLAVASDTNLGAPGGPLEFSGGTLRADADLGIAATRPITFNAPGGRIDTNGHSATFAQTIGGNGGLTKLGGGTLVLAGNNAYEGGTTISAGTLQIGNGGTTGSVGAGDVTNNGVLAFNRSDTSVVTNAISGTGSLQQIGAGTTALTSANTYSGGTTISSGTLQLGNGGATGSITGNVAVDNGTLAFNRSDSYTFGGIISGSGGVSQAGTGTTVLSAANTYSGATTVATGTLRAASANAFSANSAHIVASGATLDTGGFNQRVAALDNGGTVSLVSAAAGSTLTVTGAYVAHSLLRLGTQLGGDGSVSDRLVLDGPGASASGNTTIQVTNLGGLGALTTGNGIEVVSGLNGATTTAQTTKSAFALANGHVDAGAYEYRLYAADAQGAGENWYLRSTAPVEPPVVPPDEQPPGQPPVAPIQVPTFRAEVPLVAALPAQLRQADLAMLGNLHRRIGDEAPSTRSQDPQPAAPGGTRRAWGRVVYADLDIQQPGVAQVHSEGHVAGLQAGTDLWASGNWRAGVYVGYLDGSADVSGNARGIVARVGYNQLQSRYLGAYATWMDAGGMYVDSVLQGGSQRFTIRPDINLGVGGKASSLAASVEVGKPFALDARWSLEPQAQIAFQRSSVDDMVLSGAQVRQDVASGWIGRLGVRLKGSLATAAGRLEPYARVNLYWASFGDSVATFIGPAGALAISTEGGYSAAEAAAGATLTLNPATSLYGEIGHLWSIGGDATLKSAVQASLGIKVRW</sequence>
<evidence type="ECO:0000259" key="4">
    <source>
        <dbReference type="PROSITE" id="PS51208"/>
    </source>
</evidence>
<dbReference type="InterPro" id="IPR043990">
    <property type="entry name" value="AC_1"/>
</dbReference>
<dbReference type="NCBIfam" id="TIGR01414">
    <property type="entry name" value="autotrans_barl"/>
    <property type="match status" value="1"/>
</dbReference>
<keyword evidence="1" id="KW-0732">Signal</keyword>
<dbReference type="RefSeq" id="WP_340346334.1">
    <property type="nucleotide sequence ID" value="NZ_JBBKZT010000017.1"/>
</dbReference>
<dbReference type="InterPro" id="IPR024973">
    <property type="entry name" value="ESPR"/>
</dbReference>
<dbReference type="PANTHER" id="PTHR35037:SF3">
    <property type="entry name" value="C-TERMINAL REGION OF AIDA-LIKE PROTEIN"/>
    <property type="match status" value="1"/>
</dbReference>
<reference evidence="5 6" key="1">
    <citation type="submission" date="2024-03" db="EMBL/GenBank/DDBJ databases">
        <title>Novel species of the genus Variovorax.</title>
        <authorList>
            <person name="Liu Q."/>
            <person name="Xin Y.-H."/>
        </authorList>
    </citation>
    <scope>NUCLEOTIDE SEQUENCE [LARGE SCALE GENOMIC DNA]</scope>
    <source>
        <strain evidence="5 6">KACC 18900</strain>
    </source>
</reference>
<dbReference type="InterPro" id="IPR013425">
    <property type="entry name" value="Autotrns_rpt"/>
</dbReference>
<dbReference type="SMART" id="SM00869">
    <property type="entry name" value="Autotransporter"/>
    <property type="match status" value="1"/>
</dbReference>
<dbReference type="NCBIfam" id="TIGR02601">
    <property type="entry name" value="autotrns_rpt"/>
    <property type="match status" value="10"/>
</dbReference>
<dbReference type="InterPro" id="IPR011050">
    <property type="entry name" value="Pectin_lyase_fold/virulence"/>
</dbReference>
<feature type="domain" description="Autotransporter" evidence="4">
    <location>
        <begin position="1510"/>
        <end position="1787"/>
    </location>
</feature>
<dbReference type="Pfam" id="PF12951">
    <property type="entry name" value="PATR"/>
    <property type="match status" value="10"/>
</dbReference>
<comment type="caution">
    <text evidence="5">The sequence shown here is derived from an EMBL/GenBank/DDBJ whole genome shotgun (WGS) entry which is preliminary data.</text>
</comment>
<feature type="region of interest" description="Disordered" evidence="3">
    <location>
        <begin position="169"/>
        <end position="188"/>
    </location>
</feature>
<dbReference type="PROSITE" id="PS51208">
    <property type="entry name" value="AUTOTRANSPORTER"/>
    <property type="match status" value="1"/>
</dbReference>
<dbReference type="InterPro" id="IPR036709">
    <property type="entry name" value="Autotransporte_beta_dom_sf"/>
</dbReference>
<evidence type="ECO:0000313" key="5">
    <source>
        <dbReference type="EMBL" id="MEJ8850863.1"/>
    </source>
</evidence>
<dbReference type="PANTHER" id="PTHR35037">
    <property type="entry name" value="C-TERMINAL REGION OF AIDA-LIKE PROTEIN"/>
    <property type="match status" value="1"/>
</dbReference>
<organism evidence="5 6">
    <name type="scientific">Variovorax rhizosphaerae</name>
    <dbReference type="NCBI Taxonomy" id="1836200"/>
    <lineage>
        <taxon>Bacteria</taxon>
        <taxon>Pseudomonadati</taxon>
        <taxon>Pseudomonadota</taxon>
        <taxon>Betaproteobacteria</taxon>
        <taxon>Burkholderiales</taxon>
        <taxon>Comamonadaceae</taxon>
        <taxon>Variovorax</taxon>
    </lineage>
</organism>
<dbReference type="Proteomes" id="UP001385892">
    <property type="component" value="Unassembled WGS sequence"/>
</dbReference>
<dbReference type="InterPro" id="IPR006315">
    <property type="entry name" value="OM_autotransptr_brl_dom"/>
</dbReference>
<accession>A0ABU8WTI9</accession>
<dbReference type="Pfam" id="PF18883">
    <property type="entry name" value="AC_1"/>
    <property type="match status" value="1"/>
</dbReference>
<keyword evidence="6" id="KW-1185">Reference proteome</keyword>
<dbReference type="EMBL" id="JBBKZT010000017">
    <property type="protein sequence ID" value="MEJ8850863.1"/>
    <property type="molecule type" value="Genomic_DNA"/>
</dbReference>
<dbReference type="InterPro" id="IPR005546">
    <property type="entry name" value="Autotransporte_beta"/>
</dbReference>
<evidence type="ECO:0000256" key="3">
    <source>
        <dbReference type="SAM" id="MobiDB-lite"/>
    </source>
</evidence>
<dbReference type="Gene3D" id="2.40.128.130">
    <property type="entry name" value="Autotransporter beta-domain"/>
    <property type="match status" value="1"/>
</dbReference>
<dbReference type="Gene3D" id="2.160.20.20">
    <property type="match status" value="3"/>
</dbReference>
<gene>
    <name evidence="5" type="ORF">WKW82_29780</name>
</gene>
<evidence type="ECO:0000256" key="2">
    <source>
        <dbReference type="ARBA" id="ARBA00023026"/>
    </source>
</evidence>
<dbReference type="InterPro" id="IPR012332">
    <property type="entry name" value="Autotransporter_pectin_lyase_C"/>
</dbReference>
<dbReference type="SUPFAM" id="SSF51126">
    <property type="entry name" value="Pectin lyase-like"/>
    <property type="match status" value="4"/>
</dbReference>
<protein>
    <submittedName>
        <fullName evidence="5">Autotransporter-associated beta strand repeat-containing protein</fullName>
    </submittedName>
</protein>
<dbReference type="Pfam" id="PF13018">
    <property type="entry name" value="ESPR"/>
    <property type="match status" value="1"/>
</dbReference>
<dbReference type="SUPFAM" id="SSF103515">
    <property type="entry name" value="Autotransporter"/>
    <property type="match status" value="1"/>
</dbReference>
<dbReference type="InterPro" id="IPR051551">
    <property type="entry name" value="Autotransporter_adhesion"/>
</dbReference>
<keyword evidence="2" id="KW-0843">Virulence</keyword>
<dbReference type="CDD" id="cd01344">
    <property type="entry name" value="PL2_Passenger_AT"/>
    <property type="match status" value="1"/>
</dbReference>
<dbReference type="InterPro" id="IPR030895">
    <property type="entry name" value="T5SS_PEPC_rpt"/>
</dbReference>
<evidence type="ECO:0000256" key="1">
    <source>
        <dbReference type="ARBA" id="ARBA00022729"/>
    </source>
</evidence>
<name>A0ABU8WTI9_9BURK</name>
<evidence type="ECO:0000313" key="6">
    <source>
        <dbReference type="Proteomes" id="UP001385892"/>
    </source>
</evidence>